<keyword evidence="2" id="KW-0472">Membrane</keyword>
<dbReference type="VEuPathDB" id="ToxoDB:ENH_00010470"/>
<dbReference type="PANTHER" id="PTHR31650">
    <property type="entry name" value="O-ACYLTRANSFERASE (WSD1-LIKE) FAMILY PROTEIN"/>
    <property type="match status" value="1"/>
</dbReference>
<reference evidence="4" key="1">
    <citation type="submission" date="2013-10" db="EMBL/GenBank/DDBJ databases">
        <title>Genomic analysis of the causative agents of coccidiosis in chickens.</title>
        <authorList>
            <person name="Reid A.J."/>
            <person name="Blake D."/>
            <person name="Billington K."/>
            <person name="Browne H."/>
            <person name="Dunn M."/>
            <person name="Hung S."/>
            <person name="Kawahara F."/>
            <person name="Miranda-Saavedra D."/>
            <person name="Mourier T."/>
            <person name="Nagra H."/>
            <person name="Otto T.D."/>
            <person name="Rawlings N."/>
            <person name="Sanchez A."/>
            <person name="Sanders M."/>
            <person name="Subramaniam C."/>
            <person name="Tay Y."/>
            <person name="Dear P."/>
            <person name="Doerig C."/>
            <person name="Gruber A."/>
            <person name="Parkinson J."/>
            <person name="Shirley M."/>
            <person name="Wan K.L."/>
            <person name="Berriman M."/>
            <person name="Tomley F."/>
            <person name="Pain A."/>
        </authorList>
    </citation>
    <scope>NUCLEOTIDE SEQUENCE [LARGE SCALE GENOMIC DNA]</scope>
    <source>
        <strain evidence="4">Houghton</strain>
    </source>
</reference>
<evidence type="ECO:0000256" key="1">
    <source>
        <dbReference type="SAM" id="MobiDB-lite"/>
    </source>
</evidence>
<name>U6MIK0_9EIME</name>
<feature type="compositionally biased region" description="Low complexity" evidence="1">
    <location>
        <begin position="132"/>
        <end position="146"/>
    </location>
</feature>
<evidence type="ECO:0000256" key="2">
    <source>
        <dbReference type="SAM" id="Phobius"/>
    </source>
</evidence>
<feature type="compositionally biased region" description="Low complexity" evidence="1">
    <location>
        <begin position="90"/>
        <end position="111"/>
    </location>
</feature>
<keyword evidence="2" id="KW-0812">Transmembrane</keyword>
<sequence length="754" mass="83081">MGKRRGAAIGAGALGTMTAVAALVQQSLLLLLLCVGGVVVYGIWFWLRVFRCSSAASALQQQQQQQRRALRSSSSRSKSKRPPKSDDVSPRGAAAGAAPAAAAAAAASTTAADEDECPAAAAEAPRRRPRSSRSGSSSKSFSTADSEGSEGSRDSSSSSSSSRSAEGYRWLEGDAEGAYDSADEADSEAEQDSLLPAAAQRQRLPRRMSFSSFNLAAGCFPAEAEVQHHIVSACMYTPTLPDTQSLLRLLDRLAGFHRFRQGCPCCCCCCCCFWRCCCCCCCCCSVPILNALYPRWQQVSVQPAAHLRRLLLRDSKELHLCIEWVMSQPCDSSRPRWQLWLLRNAAAQQQQQQQQQGEEVWDSRQHRTEEERRGVDLRDGLKELPRHCIILRADHCIGDGVSLIEVGLRLLTDSQGIPLNEWPDPPVLKGPATAADEHLCLLPTPTAHLLRWTKLLLRAPRRLASAVWGCVLLLLGSFRAFAAALLIARDACTPLTGTAAQRDKLRWAGQQQIASAAPLSLEFVREIKKAARATLNDIFVAAFTGAVRRYCELQGDFQFSQPPAANLPRVLLACAFYRRTRELPDWSQLLLRNRFALTSLELPADSSDPRERLGRVKKATLRLKRCRQAAADFLTQRVVGHLMPRQFICKAAEGLFSRHSVVFSNLPAYTAPVYFCGCEITEVQVVYPNLIPQVEVVSYAGRVFFSIVFDPSIVKEGHKLPNLFVEELFRLADAFGIARPTQQQQQQQQESCAS</sequence>
<feature type="transmembrane region" description="Helical" evidence="2">
    <location>
        <begin position="463"/>
        <end position="488"/>
    </location>
</feature>
<evidence type="ECO:0000259" key="3">
    <source>
        <dbReference type="Pfam" id="PF06974"/>
    </source>
</evidence>
<dbReference type="GO" id="GO:0008374">
    <property type="term" value="F:O-acyltransferase activity"/>
    <property type="evidence" value="ECO:0007669"/>
    <property type="project" value="InterPro"/>
</dbReference>
<accession>U6MIK0</accession>
<dbReference type="InterPro" id="IPR045034">
    <property type="entry name" value="O-acyltransferase_WSD1-like"/>
</dbReference>
<organism evidence="4 5">
    <name type="scientific">Eimeria necatrix</name>
    <dbReference type="NCBI Taxonomy" id="51315"/>
    <lineage>
        <taxon>Eukaryota</taxon>
        <taxon>Sar</taxon>
        <taxon>Alveolata</taxon>
        <taxon>Apicomplexa</taxon>
        <taxon>Conoidasida</taxon>
        <taxon>Coccidia</taxon>
        <taxon>Eucoccidiorida</taxon>
        <taxon>Eimeriorina</taxon>
        <taxon>Eimeriidae</taxon>
        <taxon>Eimeria</taxon>
    </lineage>
</organism>
<dbReference type="Proteomes" id="UP000030754">
    <property type="component" value="Unassembled WGS sequence"/>
</dbReference>
<reference evidence="4" key="2">
    <citation type="submission" date="2013-10" db="EMBL/GenBank/DDBJ databases">
        <authorList>
            <person name="Aslett M."/>
        </authorList>
    </citation>
    <scope>NUCLEOTIDE SEQUENCE [LARGE SCALE GENOMIC DNA]</scope>
    <source>
        <strain evidence="4">Houghton</strain>
    </source>
</reference>
<dbReference type="GO" id="GO:0019432">
    <property type="term" value="P:triglyceride biosynthetic process"/>
    <property type="evidence" value="ECO:0007669"/>
    <property type="project" value="TreeGrafter"/>
</dbReference>
<keyword evidence="2" id="KW-1133">Transmembrane helix</keyword>
<evidence type="ECO:0000313" key="4">
    <source>
        <dbReference type="EMBL" id="CDJ62289.1"/>
    </source>
</evidence>
<feature type="compositionally biased region" description="Low complexity" evidence="1">
    <location>
        <begin position="154"/>
        <end position="164"/>
    </location>
</feature>
<dbReference type="PANTHER" id="PTHR31650:SF1">
    <property type="entry name" value="WAX ESTER SYNTHASE_DIACYLGLYCEROL ACYLTRANSFERASE 4-RELATED"/>
    <property type="match status" value="1"/>
</dbReference>
<dbReference type="AlphaFoldDB" id="U6MIK0"/>
<feature type="domain" description="O-acyltransferase WSD1 C-terminal" evidence="3">
    <location>
        <begin position="593"/>
        <end position="728"/>
    </location>
</feature>
<dbReference type="Pfam" id="PF06974">
    <property type="entry name" value="WS_DGAT_C"/>
    <property type="match status" value="1"/>
</dbReference>
<dbReference type="EMBL" id="HG722405">
    <property type="protein sequence ID" value="CDJ62289.1"/>
    <property type="molecule type" value="Genomic_DNA"/>
</dbReference>
<dbReference type="GeneID" id="25471232"/>
<dbReference type="GO" id="GO:0005886">
    <property type="term" value="C:plasma membrane"/>
    <property type="evidence" value="ECO:0007669"/>
    <property type="project" value="TreeGrafter"/>
</dbReference>
<dbReference type="RefSeq" id="XP_013439651.1">
    <property type="nucleotide sequence ID" value="XM_013584197.1"/>
</dbReference>
<feature type="region of interest" description="Disordered" evidence="1">
    <location>
        <begin position="63"/>
        <end position="167"/>
    </location>
</feature>
<gene>
    <name evidence="4" type="ORF">ENH_00010470</name>
</gene>
<keyword evidence="5" id="KW-1185">Reference proteome</keyword>
<dbReference type="InterPro" id="IPR009721">
    <property type="entry name" value="O-acyltransferase_WSD1_C"/>
</dbReference>
<feature type="transmembrane region" description="Helical" evidence="2">
    <location>
        <begin position="28"/>
        <end position="47"/>
    </location>
</feature>
<proteinExistence type="predicted"/>
<protein>
    <submittedName>
        <fullName evidence="4">COG3639: ABC-type phosphate/phosphonate transport system, permease component (ISS), related</fullName>
    </submittedName>
</protein>
<dbReference type="OrthoDB" id="619536at2759"/>
<feature type="compositionally biased region" description="Low complexity" evidence="1">
    <location>
        <begin position="63"/>
        <end position="76"/>
    </location>
</feature>
<evidence type="ECO:0000313" key="5">
    <source>
        <dbReference type="Proteomes" id="UP000030754"/>
    </source>
</evidence>